<dbReference type="RefSeq" id="WP_353567030.1">
    <property type="nucleotide sequence ID" value="NZ_BAABRI010000010.1"/>
</dbReference>
<feature type="transmembrane region" description="Helical" evidence="8">
    <location>
        <begin position="482"/>
        <end position="498"/>
    </location>
</feature>
<dbReference type="PRINTS" id="PR00175">
    <property type="entry name" value="NAALASMPORT"/>
</dbReference>
<protein>
    <submittedName>
        <fullName evidence="10">Amino-acid carrier protein AlsT</fullName>
    </submittedName>
</protein>
<proteinExistence type="inferred from homology"/>
<feature type="chain" id="PRO_5045314031" evidence="9">
    <location>
        <begin position="38"/>
        <end position="564"/>
    </location>
</feature>
<reference evidence="10 11" key="1">
    <citation type="submission" date="2024-02" db="EMBL/GenBank/DDBJ databases">
        <title>Haloferula sargassicola NBRC 104335.</title>
        <authorList>
            <person name="Ichikawa N."/>
            <person name="Katano-Makiyama Y."/>
            <person name="Hidaka K."/>
        </authorList>
    </citation>
    <scope>NUCLEOTIDE SEQUENCE [LARGE SCALE GENOMIC DNA]</scope>
    <source>
        <strain evidence="10 11">NBRC 104335</strain>
    </source>
</reference>
<dbReference type="PANTHER" id="PTHR30330:SF3">
    <property type="entry name" value="TRANSCRIPTIONAL REGULATOR, LRP FAMILY"/>
    <property type="match status" value="1"/>
</dbReference>
<feature type="transmembrane region" description="Helical" evidence="8">
    <location>
        <begin position="510"/>
        <end position="530"/>
    </location>
</feature>
<evidence type="ECO:0000256" key="8">
    <source>
        <dbReference type="RuleBase" id="RU363064"/>
    </source>
</evidence>
<keyword evidence="6 8" id="KW-1133">Transmembrane helix</keyword>
<feature type="transmembrane region" description="Helical" evidence="8">
    <location>
        <begin position="287"/>
        <end position="310"/>
    </location>
</feature>
<comment type="caution">
    <text evidence="8">Lacks conserved residue(s) required for the propagation of feature annotation.</text>
</comment>
<evidence type="ECO:0000256" key="7">
    <source>
        <dbReference type="ARBA" id="ARBA00023136"/>
    </source>
</evidence>
<evidence type="ECO:0000256" key="9">
    <source>
        <dbReference type="SAM" id="SignalP"/>
    </source>
</evidence>
<evidence type="ECO:0000313" key="10">
    <source>
        <dbReference type="EMBL" id="GAA5482903.1"/>
    </source>
</evidence>
<dbReference type="EMBL" id="BAABRI010000010">
    <property type="protein sequence ID" value="GAA5482903.1"/>
    <property type="molecule type" value="Genomic_DNA"/>
</dbReference>
<evidence type="ECO:0000256" key="3">
    <source>
        <dbReference type="ARBA" id="ARBA00022448"/>
    </source>
</evidence>
<comment type="subcellular location">
    <subcellularLocation>
        <location evidence="1 8">Cell membrane</location>
        <topology evidence="1 8">Multi-pass membrane protein</topology>
    </subcellularLocation>
</comment>
<keyword evidence="4 8" id="KW-1003">Cell membrane</keyword>
<keyword evidence="11" id="KW-1185">Reference proteome</keyword>
<evidence type="ECO:0000256" key="1">
    <source>
        <dbReference type="ARBA" id="ARBA00004651"/>
    </source>
</evidence>
<sequence length="564" mass="60433">MQLASVARNMTGRLFCRAARMLATTLFFLGVQAPLMAQEVGEVTGKSTDQKIDEAFGKATGWFVGSIFSTIRIGGYDVLWVVLWLAAAGLVFTLAFKFINIRAFPLALRTVRGKYSRDDDPGDVTHFQALTAAVSGTVGLGNIAGVAIGITMGGPGVAFWLFLSGFLGMATKFAECTLGVKYREMDPDGHIHGGGMQYLRKGFAERGLRPVGTVLAIFFAIFCVFASFGGGNVFQINQATAQLLNVTGGEESYFASRQWLFGVIVAVATALVIIGGIRSIARVTSKLVPLMCMVYVVSALIVLIANAANIPMAIREIVQEAFTPRASVVGGVLAAFIWGMRRATFSNEAGIGSAPIAHSAAKTRMPASEGVVALLEPFIDTVIVCTMTSLVLVTTMHFNGDAGTFSVNHQTFELGKVEGDSNAFGIGITSLAFETVHGGFKYVLFACVLLFAFSTLITWSYYGLQAWRFLFGKFGKVPGVDLSYKLIFCLIIVAGASAKMSNAVDFSDASLFAMSIPNLIGVYFLMPVVARELGKFLEFTRKIDDGETVHEAWEQVEKSAGGDA</sequence>
<dbReference type="Pfam" id="PF01235">
    <property type="entry name" value="Na_Ala_symp"/>
    <property type="match status" value="1"/>
</dbReference>
<feature type="transmembrane region" description="Helical" evidence="8">
    <location>
        <begin position="207"/>
        <end position="228"/>
    </location>
</feature>
<feature type="transmembrane region" description="Helical" evidence="8">
    <location>
        <begin position="78"/>
        <end position="99"/>
    </location>
</feature>
<dbReference type="NCBIfam" id="TIGR00835">
    <property type="entry name" value="agcS"/>
    <property type="match status" value="1"/>
</dbReference>
<keyword evidence="8" id="KW-0769">Symport</keyword>
<comment type="similarity">
    <text evidence="2 8">Belongs to the alanine or glycine:cation symporter (AGCS) (TC 2.A.25) family.</text>
</comment>
<evidence type="ECO:0000256" key="6">
    <source>
        <dbReference type="ARBA" id="ARBA00022989"/>
    </source>
</evidence>
<feature type="signal peptide" evidence="9">
    <location>
        <begin position="1"/>
        <end position="37"/>
    </location>
</feature>
<organism evidence="10 11">
    <name type="scientific">Haloferula sargassicola</name>
    <dbReference type="NCBI Taxonomy" id="490096"/>
    <lineage>
        <taxon>Bacteria</taxon>
        <taxon>Pseudomonadati</taxon>
        <taxon>Verrucomicrobiota</taxon>
        <taxon>Verrucomicrobiia</taxon>
        <taxon>Verrucomicrobiales</taxon>
        <taxon>Verrucomicrobiaceae</taxon>
        <taxon>Haloferula</taxon>
    </lineage>
</organism>
<dbReference type="InterPro" id="IPR001463">
    <property type="entry name" value="Na/Ala_symport"/>
</dbReference>
<feature type="transmembrane region" description="Helical" evidence="8">
    <location>
        <begin position="259"/>
        <end position="280"/>
    </location>
</feature>
<dbReference type="PANTHER" id="PTHR30330">
    <property type="entry name" value="AGSS FAMILY TRANSPORTER, SODIUM-ALANINE"/>
    <property type="match status" value="1"/>
</dbReference>
<comment type="caution">
    <text evidence="10">The sequence shown here is derived from an EMBL/GenBank/DDBJ whole genome shotgun (WGS) entry which is preliminary data.</text>
</comment>
<keyword evidence="7 8" id="KW-0472">Membrane</keyword>
<keyword evidence="9" id="KW-0732">Signal</keyword>
<evidence type="ECO:0000256" key="5">
    <source>
        <dbReference type="ARBA" id="ARBA00022692"/>
    </source>
</evidence>
<name>A0ABP9UMU9_9BACT</name>
<keyword evidence="5 8" id="KW-0812">Transmembrane</keyword>
<accession>A0ABP9UMU9</accession>
<dbReference type="Proteomes" id="UP001476282">
    <property type="component" value="Unassembled WGS sequence"/>
</dbReference>
<evidence type="ECO:0000313" key="11">
    <source>
        <dbReference type="Proteomes" id="UP001476282"/>
    </source>
</evidence>
<gene>
    <name evidence="10" type="primary">alsT</name>
    <name evidence="10" type="ORF">Hsar01_02129</name>
</gene>
<keyword evidence="3 8" id="KW-0813">Transport</keyword>
<feature type="transmembrane region" description="Helical" evidence="8">
    <location>
        <begin position="442"/>
        <end position="462"/>
    </location>
</feature>
<evidence type="ECO:0000256" key="4">
    <source>
        <dbReference type="ARBA" id="ARBA00022475"/>
    </source>
</evidence>
<evidence type="ECO:0000256" key="2">
    <source>
        <dbReference type="ARBA" id="ARBA00009261"/>
    </source>
</evidence>